<proteinExistence type="predicted"/>
<reference evidence="2 3" key="1">
    <citation type="journal article" date="2024" name="Microbiol. Resour. Announc.">
        <title>Genome annotations for the ascomycete fungi Trichoderma harzianum, Trichoderma aggressivum, and Purpureocillium lilacinum.</title>
        <authorList>
            <person name="Beijen E.P.W."/>
            <person name="Ohm R.A."/>
        </authorList>
    </citation>
    <scope>NUCLEOTIDE SEQUENCE [LARGE SCALE GENOMIC DNA]</scope>
    <source>
        <strain evidence="2 3">CBS 150709</strain>
    </source>
</reference>
<name>A0ABR0C5Z9_PURLI</name>
<sequence length="510" mass="54184">MYLGANDGEVATAQFRGLDGQPEIVIAMVVLSLHVPALLRGDAARPKARLRSARGSRTAACFGWLVLRTAHASDGSCLGAASLPKASTWEGRVDASPGARSVTCAWHGVAQRALVSFLAQRLASRQVKARRIDSGDGMTGVGELAIDAPARSACMCWASRSHACQAGRRVSVRERKAARGGLVDGDDQGWPNSNTRRTHGAAQEQGYLGKCQGSEATADGDAQHRVASGVKQARRAQQAQQVQQARLSSRAGRLVEMRSDLTSHHHLTTRVLCRQSVRAGADAGTAPARDVAFGGRGQWIAVCPRAAIASSVGAETIVMKITDPGWISVPSRGTNRRPTDASTHHQLQLQLQLQPGSPSTSTPKWRPHVRRTHPLLSTAGVQWGRSVVARSGAGGGARLLPCARASNCARAPKGRRLEIPTRRPECFEQSGRAGGAQVSGGWRRANVVQAQAQAQAPQKARLLKTVFQGLEVVALRRGVTVEGEAIQWTMQKRAWGPGAGTGAEQINVID</sequence>
<feature type="region of interest" description="Disordered" evidence="1">
    <location>
        <begin position="181"/>
        <end position="205"/>
    </location>
</feature>
<gene>
    <name evidence="2" type="ORF">Purlil1_4723</name>
</gene>
<evidence type="ECO:0000256" key="1">
    <source>
        <dbReference type="SAM" id="MobiDB-lite"/>
    </source>
</evidence>
<evidence type="ECO:0000313" key="2">
    <source>
        <dbReference type="EMBL" id="KAK4091143.1"/>
    </source>
</evidence>
<keyword evidence="3" id="KW-1185">Reference proteome</keyword>
<accession>A0ABR0C5Z9</accession>
<dbReference type="EMBL" id="JAWRVI010000013">
    <property type="protein sequence ID" value="KAK4091143.1"/>
    <property type="molecule type" value="Genomic_DNA"/>
</dbReference>
<dbReference type="Proteomes" id="UP001287286">
    <property type="component" value="Unassembled WGS sequence"/>
</dbReference>
<organism evidence="2 3">
    <name type="scientific">Purpureocillium lilacinum</name>
    <name type="common">Paecilomyces lilacinus</name>
    <dbReference type="NCBI Taxonomy" id="33203"/>
    <lineage>
        <taxon>Eukaryota</taxon>
        <taxon>Fungi</taxon>
        <taxon>Dikarya</taxon>
        <taxon>Ascomycota</taxon>
        <taxon>Pezizomycotina</taxon>
        <taxon>Sordariomycetes</taxon>
        <taxon>Hypocreomycetidae</taxon>
        <taxon>Hypocreales</taxon>
        <taxon>Ophiocordycipitaceae</taxon>
        <taxon>Purpureocillium</taxon>
    </lineage>
</organism>
<comment type="caution">
    <text evidence="2">The sequence shown here is derived from an EMBL/GenBank/DDBJ whole genome shotgun (WGS) entry which is preliminary data.</text>
</comment>
<protein>
    <submittedName>
        <fullName evidence="2">Uncharacterized protein</fullName>
    </submittedName>
</protein>
<evidence type="ECO:0000313" key="3">
    <source>
        <dbReference type="Proteomes" id="UP001287286"/>
    </source>
</evidence>